<protein>
    <submittedName>
        <fullName evidence="4">Uncharacterized protein LOC118423887</fullName>
    </submittedName>
</protein>
<evidence type="ECO:0000313" key="3">
    <source>
        <dbReference type="Proteomes" id="UP000001554"/>
    </source>
</evidence>
<name>A0A9J7LS68_BRAFL</name>
<evidence type="ECO:0000313" key="4">
    <source>
        <dbReference type="RefSeq" id="XP_035688093.1"/>
    </source>
</evidence>
<sequence length="294" mass="33422">MAQQQRNETFMPPAVPRPGSAPLRRPPSYQGIHQPWMAEIPGQVRPLSAGANADERSWSWSPSLLGSSGYSSAASLSGESSSPKGASGDTRAKATPAGYNSTYKIRDCPQIDQYKRLLEKIADRLNTDEVDRMKRQCSVPAGTSERMRNNRDFMQWLINTDKINQDNLSNLGILLYYVNRPDLVEKIRSYEEDHGVPIDRRTPTILQSSSSDPEELTDCQTYANDMAERLDQLRERYVDVNTFHIFSVPPYRSRLSIMTSKKTIPFTYRSMRAAMLIYDVMCQPSWNHPLTHLI</sequence>
<proteinExistence type="predicted"/>
<reference evidence="4" key="2">
    <citation type="submission" date="2025-08" db="UniProtKB">
        <authorList>
            <consortium name="RefSeq"/>
        </authorList>
    </citation>
    <scope>IDENTIFICATION</scope>
    <source>
        <strain evidence="4">S238N-H82</strain>
        <tissue evidence="4">Testes</tissue>
    </source>
</reference>
<accession>A0A9J7LS68</accession>
<organism evidence="3 4">
    <name type="scientific">Branchiostoma floridae</name>
    <name type="common">Florida lancelet</name>
    <name type="synonym">Amphioxus</name>
    <dbReference type="NCBI Taxonomy" id="7739"/>
    <lineage>
        <taxon>Eukaryota</taxon>
        <taxon>Metazoa</taxon>
        <taxon>Chordata</taxon>
        <taxon>Cephalochordata</taxon>
        <taxon>Leptocardii</taxon>
        <taxon>Amphioxiformes</taxon>
        <taxon>Branchiostomatidae</taxon>
        <taxon>Branchiostoma</taxon>
    </lineage>
</organism>
<feature type="compositionally biased region" description="Low complexity" evidence="1">
    <location>
        <begin position="71"/>
        <end position="88"/>
    </location>
</feature>
<dbReference type="PANTHER" id="PTHR48169:SF3">
    <property type="entry name" value="CASP8 AND FADD LIKE APOPTOSIS REGULATOR"/>
    <property type="match status" value="1"/>
</dbReference>
<dbReference type="SMART" id="SM00031">
    <property type="entry name" value="DED"/>
    <property type="match status" value="1"/>
</dbReference>
<gene>
    <name evidence="4" type="primary">LOC118423887</name>
</gene>
<dbReference type="RefSeq" id="XP_035688093.1">
    <property type="nucleotide sequence ID" value="XM_035832200.1"/>
</dbReference>
<dbReference type="AlphaFoldDB" id="A0A9J7LS68"/>
<dbReference type="GO" id="GO:0042981">
    <property type="term" value="P:regulation of apoptotic process"/>
    <property type="evidence" value="ECO:0007669"/>
    <property type="project" value="InterPro"/>
</dbReference>
<dbReference type="PANTHER" id="PTHR48169">
    <property type="entry name" value="DED DOMAIN-CONTAINING PROTEIN"/>
    <property type="match status" value="1"/>
</dbReference>
<dbReference type="Pfam" id="PF01335">
    <property type="entry name" value="DED"/>
    <property type="match status" value="1"/>
</dbReference>
<dbReference type="GeneID" id="118423887"/>
<dbReference type="InterPro" id="IPR001875">
    <property type="entry name" value="DED_dom"/>
</dbReference>
<dbReference type="KEGG" id="bfo:118423887"/>
<feature type="region of interest" description="Disordered" evidence="1">
    <location>
        <begin position="1"/>
        <end position="37"/>
    </location>
</feature>
<dbReference type="PROSITE" id="PS50168">
    <property type="entry name" value="DED"/>
    <property type="match status" value="1"/>
</dbReference>
<feature type="domain" description="DED" evidence="2">
    <location>
        <begin position="113"/>
        <end position="189"/>
    </location>
</feature>
<dbReference type="SUPFAM" id="SSF47986">
    <property type="entry name" value="DEATH domain"/>
    <property type="match status" value="1"/>
</dbReference>
<dbReference type="CDD" id="cd00045">
    <property type="entry name" value="DED"/>
    <property type="match status" value="1"/>
</dbReference>
<dbReference type="Proteomes" id="UP000001554">
    <property type="component" value="Chromosome 10"/>
</dbReference>
<dbReference type="InterPro" id="IPR011029">
    <property type="entry name" value="DEATH-like_dom_sf"/>
</dbReference>
<evidence type="ECO:0000256" key="1">
    <source>
        <dbReference type="SAM" id="MobiDB-lite"/>
    </source>
</evidence>
<evidence type="ECO:0000259" key="2">
    <source>
        <dbReference type="PROSITE" id="PS50168"/>
    </source>
</evidence>
<reference evidence="3" key="1">
    <citation type="journal article" date="2020" name="Nat. Ecol. Evol.">
        <title>Deeply conserved synteny resolves early events in vertebrate evolution.</title>
        <authorList>
            <person name="Simakov O."/>
            <person name="Marletaz F."/>
            <person name="Yue J.X."/>
            <person name="O'Connell B."/>
            <person name="Jenkins J."/>
            <person name="Brandt A."/>
            <person name="Calef R."/>
            <person name="Tung C.H."/>
            <person name="Huang T.K."/>
            <person name="Schmutz J."/>
            <person name="Satoh N."/>
            <person name="Yu J.K."/>
            <person name="Putnam N.H."/>
            <person name="Green R.E."/>
            <person name="Rokhsar D.S."/>
        </authorList>
    </citation>
    <scope>NUCLEOTIDE SEQUENCE [LARGE SCALE GENOMIC DNA]</scope>
    <source>
        <strain evidence="3">S238N-H82</strain>
    </source>
</reference>
<feature type="region of interest" description="Disordered" evidence="1">
    <location>
        <begin position="71"/>
        <end position="96"/>
    </location>
</feature>
<dbReference type="Gene3D" id="1.10.533.10">
    <property type="entry name" value="Death Domain, Fas"/>
    <property type="match status" value="1"/>
</dbReference>
<keyword evidence="3" id="KW-1185">Reference proteome</keyword>